<proteinExistence type="inferred from homology"/>
<evidence type="ECO:0000313" key="12">
    <source>
        <dbReference type="Proteomes" id="UP001589774"/>
    </source>
</evidence>
<keyword evidence="6" id="KW-1208">Phospholipid metabolism</keyword>
<dbReference type="InterPro" id="IPR036291">
    <property type="entry name" value="NAD(P)-bd_dom_sf"/>
</dbReference>
<feature type="domain" description="Glycerol-3-phosphate dehydrogenase NAD-dependent N-terminal" evidence="9">
    <location>
        <begin position="5"/>
        <end position="159"/>
    </location>
</feature>
<comment type="caution">
    <text evidence="11">The sequence shown here is derived from an EMBL/GenBank/DDBJ whole genome shotgun (WGS) entry which is preliminary data.</text>
</comment>
<accession>A0ABV6HSN3</accession>
<dbReference type="Proteomes" id="UP001589774">
    <property type="component" value="Unassembled WGS sequence"/>
</dbReference>
<dbReference type="PANTHER" id="PTHR11728">
    <property type="entry name" value="GLYCEROL-3-PHOSPHATE DEHYDROGENASE"/>
    <property type="match status" value="1"/>
</dbReference>
<dbReference type="InterPro" id="IPR013328">
    <property type="entry name" value="6PGD_dom2"/>
</dbReference>
<dbReference type="EC" id="1.1.1.94" evidence="8"/>
<evidence type="ECO:0000259" key="9">
    <source>
        <dbReference type="Pfam" id="PF01210"/>
    </source>
</evidence>
<dbReference type="SUPFAM" id="SSF48179">
    <property type="entry name" value="6-phosphogluconate dehydrogenase C-terminal domain-like"/>
    <property type="match status" value="1"/>
</dbReference>
<reference evidence="11 12" key="1">
    <citation type="submission" date="2024-09" db="EMBL/GenBank/DDBJ databases">
        <authorList>
            <person name="Sun Q."/>
            <person name="Mori K."/>
        </authorList>
    </citation>
    <scope>NUCLEOTIDE SEQUENCE [LARGE SCALE GENOMIC DNA]</scope>
    <source>
        <strain evidence="11 12">CCM 7765</strain>
    </source>
</reference>
<gene>
    <name evidence="11" type="ORF">ACFFI0_25765</name>
</gene>
<dbReference type="InterPro" id="IPR006168">
    <property type="entry name" value="G3P_DH_NAD-dep"/>
</dbReference>
<dbReference type="PIRSF" id="PIRSF000114">
    <property type="entry name" value="Glycerol-3-P_dh"/>
    <property type="match status" value="1"/>
</dbReference>
<dbReference type="Gene3D" id="1.10.1040.10">
    <property type="entry name" value="N-(1-d-carboxylethyl)-l-norvaline Dehydrogenase, domain 2"/>
    <property type="match status" value="1"/>
</dbReference>
<dbReference type="PANTHER" id="PTHR11728:SF1">
    <property type="entry name" value="GLYCEROL-3-PHOSPHATE DEHYDROGENASE [NAD(+)] 2, CHLOROPLASTIC"/>
    <property type="match status" value="1"/>
</dbReference>
<keyword evidence="7" id="KW-0520">NAD</keyword>
<protein>
    <recommendedName>
        <fullName evidence="8">Glycerol-3-phosphate dehydrogenase</fullName>
        <ecNumber evidence="8">1.1.1.94</ecNumber>
    </recommendedName>
</protein>
<evidence type="ECO:0000256" key="6">
    <source>
        <dbReference type="ARBA" id="ARBA00023264"/>
    </source>
</evidence>
<feature type="domain" description="Glycerol-3-phosphate dehydrogenase NAD-dependent C-terminal" evidence="10">
    <location>
        <begin position="181"/>
        <end position="316"/>
    </location>
</feature>
<evidence type="ECO:0000313" key="11">
    <source>
        <dbReference type="EMBL" id="MFC0321746.1"/>
    </source>
</evidence>
<evidence type="ECO:0000256" key="8">
    <source>
        <dbReference type="RuleBase" id="RU000439"/>
    </source>
</evidence>
<keyword evidence="4" id="KW-0443">Lipid metabolism</keyword>
<dbReference type="InterPro" id="IPR011128">
    <property type="entry name" value="G3P_DH_NAD-dep_N"/>
</dbReference>
<dbReference type="PRINTS" id="PR00077">
    <property type="entry name" value="GPDHDRGNASE"/>
</dbReference>
<evidence type="ECO:0000256" key="4">
    <source>
        <dbReference type="ARBA" id="ARBA00023098"/>
    </source>
</evidence>
<dbReference type="Pfam" id="PF01210">
    <property type="entry name" value="NAD_Gly3P_dh_N"/>
    <property type="match status" value="1"/>
</dbReference>
<evidence type="ECO:0000256" key="5">
    <source>
        <dbReference type="ARBA" id="ARBA00023209"/>
    </source>
</evidence>
<evidence type="ECO:0000259" key="10">
    <source>
        <dbReference type="Pfam" id="PF07479"/>
    </source>
</evidence>
<keyword evidence="2" id="KW-0444">Lipid biosynthesis</keyword>
<evidence type="ECO:0000256" key="1">
    <source>
        <dbReference type="ARBA" id="ARBA00011009"/>
    </source>
</evidence>
<dbReference type="RefSeq" id="WP_377477999.1">
    <property type="nucleotide sequence ID" value="NZ_JBHLWO010000007.1"/>
</dbReference>
<dbReference type="InterPro" id="IPR006109">
    <property type="entry name" value="G3P_DH_NAD-dep_C"/>
</dbReference>
<dbReference type="EMBL" id="JBHLWO010000007">
    <property type="protein sequence ID" value="MFC0321746.1"/>
    <property type="molecule type" value="Genomic_DNA"/>
</dbReference>
<evidence type="ECO:0000256" key="2">
    <source>
        <dbReference type="ARBA" id="ARBA00022516"/>
    </source>
</evidence>
<comment type="similarity">
    <text evidence="1 7">Belongs to the NAD-dependent glycerol-3-phosphate dehydrogenase family.</text>
</comment>
<keyword evidence="5" id="KW-0594">Phospholipid biosynthesis</keyword>
<keyword evidence="3 7" id="KW-0560">Oxidoreductase</keyword>
<dbReference type="Pfam" id="PF07479">
    <property type="entry name" value="NAD_Gly3P_dh_C"/>
    <property type="match status" value="1"/>
</dbReference>
<comment type="catalytic activity">
    <reaction evidence="8">
        <text>sn-glycerol 3-phosphate + NADP(+) = dihydroxyacetone phosphate + NADPH + H(+)</text>
        <dbReference type="Rhea" id="RHEA:11096"/>
        <dbReference type="ChEBI" id="CHEBI:15378"/>
        <dbReference type="ChEBI" id="CHEBI:57597"/>
        <dbReference type="ChEBI" id="CHEBI:57642"/>
        <dbReference type="ChEBI" id="CHEBI:57783"/>
        <dbReference type="ChEBI" id="CHEBI:58349"/>
        <dbReference type="EC" id="1.1.1.94"/>
    </reaction>
</comment>
<keyword evidence="12" id="KW-1185">Reference proteome</keyword>
<evidence type="ECO:0000256" key="3">
    <source>
        <dbReference type="ARBA" id="ARBA00023002"/>
    </source>
</evidence>
<name>A0ABV6HSN3_9SPHI</name>
<organism evidence="11 12">
    <name type="scientific">Olivibacter oleidegradans</name>
    <dbReference type="NCBI Taxonomy" id="760123"/>
    <lineage>
        <taxon>Bacteria</taxon>
        <taxon>Pseudomonadati</taxon>
        <taxon>Bacteroidota</taxon>
        <taxon>Sphingobacteriia</taxon>
        <taxon>Sphingobacteriales</taxon>
        <taxon>Sphingobacteriaceae</taxon>
        <taxon>Olivibacter</taxon>
    </lineage>
</organism>
<sequence>MIEFGVFGGGSWATALVKILTDNKLIVNWYLRRTEQAEAIQNAGSNPDYLNFVTLNTEYLQCSSQKQFVAQKSTIILFAVPSDGLSDLLIGFDRKWIHNKAVLSAVKGTVGEEHELPSAYISRQLIIPNNLQGILAGPCHAEEIGHRKKTYLTIGAVDPHWQQMLQACFSADYLDVRINADITGIEWAAIYKNVVGLVSGMAKGLRYGDNFIAVLVANALAELREVLRHMGSNAEILSSSYAGDLLVTAYSTHSRNRLFGEMIGRGYSVDKAKDAMNMVAEGYGATRGLYQTTRNFPLKLPILQTAYRVLFKYMPVLTEFKLLEQKLT</sequence>
<dbReference type="SUPFAM" id="SSF51735">
    <property type="entry name" value="NAD(P)-binding Rossmann-fold domains"/>
    <property type="match status" value="1"/>
</dbReference>
<evidence type="ECO:0000256" key="7">
    <source>
        <dbReference type="RuleBase" id="RU000437"/>
    </source>
</evidence>
<dbReference type="Gene3D" id="3.40.50.720">
    <property type="entry name" value="NAD(P)-binding Rossmann-like Domain"/>
    <property type="match status" value="1"/>
</dbReference>
<dbReference type="InterPro" id="IPR008927">
    <property type="entry name" value="6-PGluconate_DH-like_C_sf"/>
</dbReference>